<dbReference type="CDD" id="cd00093">
    <property type="entry name" value="HTH_XRE"/>
    <property type="match status" value="1"/>
</dbReference>
<dbReference type="InterPro" id="IPR010982">
    <property type="entry name" value="Lambda_DNA-bd_dom_sf"/>
</dbReference>
<evidence type="ECO:0000313" key="3">
    <source>
        <dbReference type="Proteomes" id="UP000185557"/>
    </source>
</evidence>
<sequence length="167" mass="19101">MKPGSKYYPLFDHLKTSGKAEVLLTFADIEALLGNPLPHSAVERKNWWSNRDTPAALQAGAWVGAGYHVYDIDVDSKTVTFRKFESQYNIEQKDGKIVWQQDAIRALRKHMSLTQMEFAEQMGVRRQTVSEWENGVYDPDRSTAKFLELIAKQANFTAPLPEDPQRL</sequence>
<dbReference type="STRING" id="549789.NIES30_00005"/>
<keyword evidence="3" id="KW-1185">Reference proteome</keyword>
<dbReference type="Pfam" id="PF01381">
    <property type="entry name" value="HTH_3"/>
    <property type="match status" value="1"/>
</dbReference>
<dbReference type="EMBL" id="MRCG01000001">
    <property type="protein sequence ID" value="OKH50536.1"/>
    <property type="molecule type" value="Genomic_DNA"/>
</dbReference>
<name>A0A1U7J9Y4_9CYAN</name>
<protein>
    <submittedName>
        <fullName evidence="2">Transcriptional regulator</fullName>
    </submittedName>
</protein>
<evidence type="ECO:0000259" key="1">
    <source>
        <dbReference type="PROSITE" id="PS50943"/>
    </source>
</evidence>
<dbReference type="OrthoDB" id="465980at2"/>
<dbReference type="Pfam" id="PF24698">
    <property type="entry name" value="DUF7662"/>
    <property type="match status" value="1"/>
</dbReference>
<proteinExistence type="predicted"/>
<feature type="domain" description="HTH cro/C1-type" evidence="1">
    <location>
        <begin position="104"/>
        <end position="145"/>
    </location>
</feature>
<accession>A0A1U7J9Y4</accession>
<dbReference type="AlphaFoldDB" id="A0A1U7J9Y4"/>
<organism evidence="2 3">
    <name type="scientific">Phormidium tenue NIES-30</name>
    <dbReference type="NCBI Taxonomy" id="549789"/>
    <lineage>
        <taxon>Bacteria</taxon>
        <taxon>Bacillati</taxon>
        <taxon>Cyanobacteriota</taxon>
        <taxon>Cyanophyceae</taxon>
        <taxon>Oscillatoriophycideae</taxon>
        <taxon>Oscillatoriales</taxon>
        <taxon>Oscillatoriaceae</taxon>
        <taxon>Phormidium</taxon>
    </lineage>
</organism>
<evidence type="ECO:0000313" key="2">
    <source>
        <dbReference type="EMBL" id="OKH50536.1"/>
    </source>
</evidence>
<dbReference type="Gene3D" id="1.10.260.40">
    <property type="entry name" value="lambda repressor-like DNA-binding domains"/>
    <property type="match status" value="1"/>
</dbReference>
<dbReference type="InterPro" id="IPR056079">
    <property type="entry name" value="DUF7662"/>
</dbReference>
<dbReference type="InterPro" id="IPR001387">
    <property type="entry name" value="Cro/C1-type_HTH"/>
</dbReference>
<dbReference type="GO" id="GO:0003677">
    <property type="term" value="F:DNA binding"/>
    <property type="evidence" value="ECO:0007669"/>
    <property type="project" value="InterPro"/>
</dbReference>
<dbReference type="SUPFAM" id="SSF47413">
    <property type="entry name" value="lambda repressor-like DNA-binding domains"/>
    <property type="match status" value="1"/>
</dbReference>
<dbReference type="PROSITE" id="PS50943">
    <property type="entry name" value="HTH_CROC1"/>
    <property type="match status" value="1"/>
</dbReference>
<reference evidence="2 3" key="1">
    <citation type="submission" date="2016-11" db="EMBL/GenBank/DDBJ databases">
        <title>Draft Genome Sequences of Nine Cyanobacterial Strains from Diverse Habitats.</title>
        <authorList>
            <person name="Zhu T."/>
            <person name="Hou S."/>
            <person name="Lu X."/>
            <person name="Hess W.R."/>
        </authorList>
    </citation>
    <scope>NUCLEOTIDE SEQUENCE [LARGE SCALE GENOMIC DNA]</scope>
    <source>
        <strain evidence="2 3">NIES-30</strain>
    </source>
</reference>
<dbReference type="RefSeq" id="WP_073606350.1">
    <property type="nucleotide sequence ID" value="NZ_MRCG01000001.1"/>
</dbReference>
<dbReference type="SMART" id="SM00530">
    <property type="entry name" value="HTH_XRE"/>
    <property type="match status" value="1"/>
</dbReference>
<comment type="caution">
    <text evidence="2">The sequence shown here is derived from an EMBL/GenBank/DDBJ whole genome shotgun (WGS) entry which is preliminary data.</text>
</comment>
<gene>
    <name evidence="2" type="ORF">NIES30_00005</name>
</gene>
<dbReference type="Proteomes" id="UP000185557">
    <property type="component" value="Unassembled WGS sequence"/>
</dbReference>